<evidence type="ECO:0000256" key="4">
    <source>
        <dbReference type="ARBA" id="ARBA00022692"/>
    </source>
</evidence>
<reference evidence="11 12" key="1">
    <citation type="submission" date="2019-03" db="EMBL/GenBank/DDBJ databases">
        <title>Genomic Encyclopedia of Type Strains, Phase IV (KMG-IV): sequencing the most valuable type-strain genomes for metagenomic binning, comparative biology and taxonomic classification.</title>
        <authorList>
            <person name="Goeker M."/>
        </authorList>
    </citation>
    <scope>NUCLEOTIDE SEQUENCE [LARGE SCALE GENOMIC DNA]</scope>
    <source>
        <strain evidence="11 12">DSM 100556</strain>
    </source>
</reference>
<feature type="transmembrane region" description="Helical" evidence="9">
    <location>
        <begin position="20"/>
        <end position="39"/>
    </location>
</feature>
<name>A0A4R1QM57_9FIRM</name>
<dbReference type="InterPro" id="IPR025713">
    <property type="entry name" value="MotB-like_N_dom"/>
</dbReference>
<dbReference type="InterPro" id="IPR036737">
    <property type="entry name" value="OmpA-like_sf"/>
</dbReference>
<gene>
    <name evidence="11" type="ORF">EDD76_12314</name>
</gene>
<organism evidence="11 12">
    <name type="scientific">Kineothrix alysoides</name>
    <dbReference type="NCBI Taxonomy" id="1469948"/>
    <lineage>
        <taxon>Bacteria</taxon>
        <taxon>Bacillati</taxon>
        <taxon>Bacillota</taxon>
        <taxon>Clostridia</taxon>
        <taxon>Lachnospirales</taxon>
        <taxon>Lachnospiraceae</taxon>
        <taxon>Kineothrix</taxon>
    </lineage>
</organism>
<feature type="domain" description="OmpA-like" evidence="10">
    <location>
        <begin position="152"/>
        <end position="273"/>
    </location>
</feature>
<evidence type="ECO:0000313" key="11">
    <source>
        <dbReference type="EMBL" id="TCL54003.1"/>
    </source>
</evidence>
<sequence length="291" mass="31734">MARKGKKKHHEEEAGEAWLLPYSDLMTLLLAIFIVLFAASKMDQGKSEALAEAFRQNIVEDGGGGMLSNDGESIINLYPGTPITEPSTGDGDSEGVGDGTMDGTSNSEGAREALYELLGQQEVDNLEDVQAQLEDMFQQENIDTSISSRIDERGLVISLDNAILFDSGSANLKQENEDTLLKIASTISSLDNYIRIEGHTDDRPIHTAVYPSNWELSTARAASVVKLFRDSGGISPAKMVAVGYAEFKPVADNSTEEGRAKNRRIDIIILSQRYDSLEEQIGDIQSIDNTN</sequence>
<evidence type="ECO:0000256" key="1">
    <source>
        <dbReference type="ARBA" id="ARBA00004162"/>
    </source>
</evidence>
<comment type="subcellular location">
    <subcellularLocation>
        <location evidence="1">Cell membrane</location>
        <topology evidence="1">Single-pass membrane protein</topology>
    </subcellularLocation>
</comment>
<keyword evidence="4 9" id="KW-0812">Transmembrane</keyword>
<evidence type="ECO:0000256" key="5">
    <source>
        <dbReference type="ARBA" id="ARBA00022989"/>
    </source>
</evidence>
<dbReference type="PANTHER" id="PTHR30329:SF21">
    <property type="entry name" value="LIPOPROTEIN YIAD-RELATED"/>
    <property type="match status" value="1"/>
</dbReference>
<dbReference type="Gene3D" id="3.30.1330.60">
    <property type="entry name" value="OmpA-like domain"/>
    <property type="match status" value="1"/>
</dbReference>
<dbReference type="AlphaFoldDB" id="A0A4R1QM57"/>
<dbReference type="SUPFAM" id="SSF103088">
    <property type="entry name" value="OmpA-like"/>
    <property type="match status" value="1"/>
</dbReference>
<dbReference type="GO" id="GO:0005886">
    <property type="term" value="C:plasma membrane"/>
    <property type="evidence" value="ECO:0007669"/>
    <property type="project" value="UniProtKB-SubCell"/>
</dbReference>
<dbReference type="OrthoDB" id="9815217at2"/>
<evidence type="ECO:0000256" key="8">
    <source>
        <dbReference type="SAM" id="MobiDB-lite"/>
    </source>
</evidence>
<evidence type="ECO:0000256" key="2">
    <source>
        <dbReference type="ARBA" id="ARBA00008914"/>
    </source>
</evidence>
<dbReference type="InterPro" id="IPR050330">
    <property type="entry name" value="Bact_OuterMem_StrucFunc"/>
</dbReference>
<dbReference type="EMBL" id="SLUO01000023">
    <property type="protein sequence ID" value="TCL54003.1"/>
    <property type="molecule type" value="Genomic_DNA"/>
</dbReference>
<accession>A0A4R1QM57</accession>
<dbReference type="CDD" id="cd07185">
    <property type="entry name" value="OmpA_C-like"/>
    <property type="match status" value="1"/>
</dbReference>
<proteinExistence type="inferred from homology"/>
<keyword evidence="3" id="KW-1003">Cell membrane</keyword>
<keyword evidence="5 9" id="KW-1133">Transmembrane helix</keyword>
<evidence type="ECO:0000259" key="10">
    <source>
        <dbReference type="PROSITE" id="PS51123"/>
    </source>
</evidence>
<protein>
    <submittedName>
        <fullName evidence="11">Chemotaxis protein MotB</fullName>
    </submittedName>
</protein>
<dbReference type="Proteomes" id="UP000295718">
    <property type="component" value="Unassembled WGS sequence"/>
</dbReference>
<evidence type="ECO:0000256" key="7">
    <source>
        <dbReference type="PROSITE-ProRule" id="PRU00473"/>
    </source>
</evidence>
<dbReference type="STRING" id="1469948.GCA_000732725_02394"/>
<feature type="region of interest" description="Disordered" evidence="8">
    <location>
        <begin position="81"/>
        <end position="107"/>
    </location>
</feature>
<dbReference type="InterPro" id="IPR006665">
    <property type="entry name" value="OmpA-like"/>
</dbReference>
<dbReference type="RefSeq" id="WP_035315691.1">
    <property type="nucleotide sequence ID" value="NZ_JPNB01000002.1"/>
</dbReference>
<evidence type="ECO:0000313" key="12">
    <source>
        <dbReference type="Proteomes" id="UP000295718"/>
    </source>
</evidence>
<evidence type="ECO:0000256" key="9">
    <source>
        <dbReference type="SAM" id="Phobius"/>
    </source>
</evidence>
<dbReference type="PANTHER" id="PTHR30329">
    <property type="entry name" value="STATOR ELEMENT OF FLAGELLAR MOTOR COMPLEX"/>
    <property type="match status" value="1"/>
</dbReference>
<evidence type="ECO:0000256" key="6">
    <source>
        <dbReference type="ARBA" id="ARBA00023136"/>
    </source>
</evidence>
<comment type="similarity">
    <text evidence="2">Belongs to the MotB family.</text>
</comment>
<dbReference type="Pfam" id="PF00691">
    <property type="entry name" value="OmpA"/>
    <property type="match status" value="1"/>
</dbReference>
<keyword evidence="6 7" id="KW-0472">Membrane</keyword>
<evidence type="ECO:0000256" key="3">
    <source>
        <dbReference type="ARBA" id="ARBA00022475"/>
    </source>
</evidence>
<dbReference type="PROSITE" id="PS51123">
    <property type="entry name" value="OMPA_2"/>
    <property type="match status" value="1"/>
</dbReference>
<dbReference type="Pfam" id="PF13677">
    <property type="entry name" value="MotB_plug"/>
    <property type="match status" value="1"/>
</dbReference>
<comment type="caution">
    <text evidence="11">The sequence shown here is derived from an EMBL/GenBank/DDBJ whole genome shotgun (WGS) entry which is preliminary data.</text>
</comment>
<keyword evidence="12" id="KW-1185">Reference proteome</keyword>